<dbReference type="PANTHER" id="PTHR11804">
    <property type="entry name" value="PROTEASE M3 THIMET OLIGOPEPTIDASE-RELATED"/>
    <property type="match status" value="1"/>
</dbReference>
<dbReference type="AlphaFoldDB" id="A0A2G2VYU8"/>
<evidence type="ECO:0000256" key="2">
    <source>
        <dbReference type="ARBA" id="ARBA00022723"/>
    </source>
</evidence>
<dbReference type="SUPFAM" id="SSF50249">
    <property type="entry name" value="Nucleic acid-binding proteins"/>
    <property type="match status" value="1"/>
</dbReference>
<dbReference type="InterPro" id="IPR045090">
    <property type="entry name" value="Pept_M3A_M3B"/>
</dbReference>
<evidence type="ECO:0000313" key="11">
    <source>
        <dbReference type="Proteomes" id="UP000224567"/>
    </source>
</evidence>
<dbReference type="PANTHER" id="PTHR11804:SF83">
    <property type="entry name" value="LD37516P"/>
    <property type="match status" value="1"/>
</dbReference>
<dbReference type="Gene3D" id="2.40.50.140">
    <property type="entry name" value="Nucleic acid-binding proteins"/>
    <property type="match status" value="1"/>
</dbReference>
<keyword evidence="4 7" id="KW-0862">Zinc</keyword>
<dbReference type="GO" id="GO:0004843">
    <property type="term" value="F:cysteine-type deubiquitinase activity"/>
    <property type="evidence" value="ECO:0007669"/>
    <property type="project" value="InterPro"/>
</dbReference>
<dbReference type="Pfam" id="PF01432">
    <property type="entry name" value="Peptidase_M3"/>
    <property type="match status" value="1"/>
</dbReference>
<comment type="similarity">
    <text evidence="7">Belongs to the peptidase M3 family.</text>
</comment>
<evidence type="ECO:0000256" key="3">
    <source>
        <dbReference type="ARBA" id="ARBA00022801"/>
    </source>
</evidence>
<dbReference type="OrthoDB" id="1751331at2759"/>
<dbReference type="GO" id="GO:0006508">
    <property type="term" value="P:proteolysis"/>
    <property type="evidence" value="ECO:0007669"/>
    <property type="project" value="UniProtKB-KW"/>
</dbReference>
<protein>
    <submittedName>
        <fullName evidence="10">Uncharacterized protein</fullName>
    </submittedName>
</protein>
<keyword evidence="6" id="KW-0238">DNA-binding</keyword>
<dbReference type="Pfam" id="PF16900">
    <property type="entry name" value="REPA_OB_2"/>
    <property type="match status" value="1"/>
</dbReference>
<evidence type="ECO:0000256" key="1">
    <source>
        <dbReference type="ARBA" id="ARBA00022670"/>
    </source>
</evidence>
<evidence type="ECO:0000256" key="4">
    <source>
        <dbReference type="ARBA" id="ARBA00022833"/>
    </source>
</evidence>
<dbReference type="GO" id="GO:0003677">
    <property type="term" value="F:DNA binding"/>
    <property type="evidence" value="ECO:0007669"/>
    <property type="project" value="UniProtKB-KW"/>
</dbReference>
<evidence type="ECO:0000256" key="6">
    <source>
        <dbReference type="ARBA" id="ARBA00023125"/>
    </source>
</evidence>
<dbReference type="STRING" id="33114.A0A2G2VYU8"/>
<reference evidence="11" key="2">
    <citation type="journal article" date="2017" name="J. Anim. Genet.">
        <title>Multiple reference genome sequences of hot pepper reveal the massive evolution of plant disease resistance genes by retroduplication.</title>
        <authorList>
            <person name="Kim S."/>
            <person name="Park J."/>
            <person name="Yeom S.-I."/>
            <person name="Kim Y.-M."/>
            <person name="Seo E."/>
            <person name="Kim K.-T."/>
            <person name="Kim M.-S."/>
            <person name="Lee J.M."/>
            <person name="Cheong K."/>
            <person name="Shin H.-S."/>
            <person name="Kim S.-B."/>
            <person name="Han K."/>
            <person name="Lee J."/>
            <person name="Park M."/>
            <person name="Lee H.-A."/>
            <person name="Lee H.-Y."/>
            <person name="Lee Y."/>
            <person name="Oh S."/>
            <person name="Lee J.H."/>
            <person name="Choi E."/>
            <person name="Choi E."/>
            <person name="Lee S.E."/>
            <person name="Jeon J."/>
            <person name="Kim H."/>
            <person name="Choi G."/>
            <person name="Song H."/>
            <person name="Lee J."/>
            <person name="Lee S.-C."/>
            <person name="Kwon J.-K."/>
            <person name="Lee H.-Y."/>
            <person name="Koo N."/>
            <person name="Hong Y."/>
            <person name="Kim R.W."/>
            <person name="Kang W.-H."/>
            <person name="Huh J.H."/>
            <person name="Kang B.-C."/>
            <person name="Yang T.-J."/>
            <person name="Lee Y.-H."/>
            <person name="Bennetzen J.L."/>
            <person name="Choi D."/>
        </authorList>
    </citation>
    <scope>NUCLEOTIDE SEQUENCE [LARGE SCALE GENOMIC DNA]</scope>
    <source>
        <strain evidence="11">cv. PBC81</strain>
    </source>
</reference>
<keyword evidence="2 7" id="KW-0479">Metal-binding</keyword>
<evidence type="ECO:0000259" key="8">
    <source>
        <dbReference type="Pfam" id="PF01432"/>
    </source>
</evidence>
<dbReference type="Proteomes" id="UP000224567">
    <property type="component" value="Unassembled WGS sequence"/>
</dbReference>
<feature type="domain" description="Replication protein A OB" evidence="9">
    <location>
        <begin position="241"/>
        <end position="316"/>
    </location>
</feature>
<evidence type="ECO:0000259" key="9">
    <source>
        <dbReference type="Pfam" id="PF16900"/>
    </source>
</evidence>
<keyword evidence="1 7" id="KW-0645">Protease</keyword>
<dbReference type="CDD" id="cd04475">
    <property type="entry name" value="RPA1_DBD_B"/>
    <property type="match status" value="1"/>
</dbReference>
<keyword evidence="5 7" id="KW-0482">Metalloprotease</keyword>
<comment type="cofactor">
    <cofactor evidence="7">
        <name>Zn(2+)</name>
        <dbReference type="ChEBI" id="CHEBI:29105"/>
    </cofactor>
    <text evidence="7">Binds 1 zinc ion.</text>
</comment>
<dbReference type="GO" id="GO:0006518">
    <property type="term" value="P:peptide metabolic process"/>
    <property type="evidence" value="ECO:0007669"/>
    <property type="project" value="TreeGrafter"/>
</dbReference>
<dbReference type="SUPFAM" id="SSF55486">
    <property type="entry name" value="Metalloproteases ('zincins'), catalytic domain"/>
    <property type="match status" value="1"/>
</dbReference>
<dbReference type="SUPFAM" id="SSF54001">
    <property type="entry name" value="Cysteine proteinases"/>
    <property type="match status" value="1"/>
</dbReference>
<dbReference type="GO" id="GO:0046872">
    <property type="term" value="F:metal ion binding"/>
    <property type="evidence" value="ECO:0007669"/>
    <property type="project" value="UniProtKB-UniRule"/>
</dbReference>
<sequence>MLMAYLQMNWQPNLLSHRRKTGPPLGIEKIVNACYINSVLQCLTSMPPLGYFCFKSKHSDSYEMLDTNISTKLKSLTEELRPYFSLPRVIDGLFNLVNMLFGINLEPADGLASVWNHDVRFYLVNDSFRIPIAYFYFDPYFHPSKKFGVWDKPSLMTFREVENVFHEFGHALQHMLTKQDEGLVAAIRGIEWDAMELPSQVMQNWCYHRYDDVFAMILEPFNLVAHLYCHCSSVYMYLALNCSHDVIGVVQSISPTISTWRKSNNETVPKRDITIVDETKKTVVVSLWNDVATNVGQELLDMADKSPVVAIKSLKVRLSRLLFVTFTFGFHHMGFEFVNIYGCQMVSTFHNNAATLPKVFDRECPRD</sequence>
<dbReference type="InterPro" id="IPR031657">
    <property type="entry name" value="REPA_OB_2"/>
</dbReference>
<dbReference type="GO" id="GO:0016579">
    <property type="term" value="P:protein deubiquitination"/>
    <property type="evidence" value="ECO:0007669"/>
    <property type="project" value="InterPro"/>
</dbReference>
<comment type="caution">
    <text evidence="10">The sequence shown here is derived from an EMBL/GenBank/DDBJ whole genome shotgun (WGS) entry which is preliminary data.</text>
</comment>
<proteinExistence type="inferred from homology"/>
<organism evidence="10 11">
    <name type="scientific">Capsicum baccatum</name>
    <name type="common">Peruvian pepper</name>
    <dbReference type="NCBI Taxonomy" id="33114"/>
    <lineage>
        <taxon>Eukaryota</taxon>
        <taxon>Viridiplantae</taxon>
        <taxon>Streptophyta</taxon>
        <taxon>Embryophyta</taxon>
        <taxon>Tracheophyta</taxon>
        <taxon>Spermatophyta</taxon>
        <taxon>Magnoliopsida</taxon>
        <taxon>eudicotyledons</taxon>
        <taxon>Gunneridae</taxon>
        <taxon>Pentapetalae</taxon>
        <taxon>asterids</taxon>
        <taxon>lamiids</taxon>
        <taxon>Solanales</taxon>
        <taxon>Solanaceae</taxon>
        <taxon>Solanoideae</taxon>
        <taxon>Capsiceae</taxon>
        <taxon>Capsicum</taxon>
    </lineage>
</organism>
<evidence type="ECO:0000256" key="7">
    <source>
        <dbReference type="RuleBase" id="RU003435"/>
    </source>
</evidence>
<evidence type="ECO:0000313" key="10">
    <source>
        <dbReference type="EMBL" id="PHT38148.1"/>
    </source>
</evidence>
<evidence type="ECO:0000256" key="5">
    <source>
        <dbReference type="ARBA" id="ARBA00023049"/>
    </source>
</evidence>
<dbReference type="Gene3D" id="1.10.1370.40">
    <property type="match status" value="2"/>
</dbReference>
<keyword evidence="11" id="KW-1185">Reference proteome</keyword>
<keyword evidence="3 7" id="KW-0378">Hydrolase</keyword>
<dbReference type="InterPro" id="IPR012340">
    <property type="entry name" value="NA-bd_OB-fold"/>
</dbReference>
<reference evidence="10 11" key="1">
    <citation type="journal article" date="2017" name="Genome Biol.">
        <title>New reference genome sequences of hot pepper reveal the massive evolution of plant disease-resistance genes by retroduplication.</title>
        <authorList>
            <person name="Kim S."/>
            <person name="Park J."/>
            <person name="Yeom S.I."/>
            <person name="Kim Y.M."/>
            <person name="Seo E."/>
            <person name="Kim K.T."/>
            <person name="Kim M.S."/>
            <person name="Lee J.M."/>
            <person name="Cheong K."/>
            <person name="Shin H.S."/>
            <person name="Kim S.B."/>
            <person name="Han K."/>
            <person name="Lee J."/>
            <person name="Park M."/>
            <person name="Lee H.A."/>
            <person name="Lee H.Y."/>
            <person name="Lee Y."/>
            <person name="Oh S."/>
            <person name="Lee J.H."/>
            <person name="Choi E."/>
            <person name="Choi E."/>
            <person name="Lee S.E."/>
            <person name="Jeon J."/>
            <person name="Kim H."/>
            <person name="Choi G."/>
            <person name="Song H."/>
            <person name="Lee J."/>
            <person name="Lee S.C."/>
            <person name="Kwon J.K."/>
            <person name="Lee H.Y."/>
            <person name="Koo N."/>
            <person name="Hong Y."/>
            <person name="Kim R.W."/>
            <person name="Kang W.H."/>
            <person name="Huh J.H."/>
            <person name="Kang B.C."/>
            <person name="Yang T.J."/>
            <person name="Lee Y.H."/>
            <person name="Bennetzen J.L."/>
            <person name="Choi D."/>
        </authorList>
    </citation>
    <scope>NUCLEOTIDE SEQUENCE [LARGE SCALE GENOMIC DNA]</scope>
    <source>
        <strain evidence="11">cv. PBC81</strain>
    </source>
</reference>
<feature type="domain" description="Peptidase M3A/M3B catalytic" evidence="8">
    <location>
        <begin position="70"/>
        <end position="209"/>
    </location>
</feature>
<dbReference type="InterPro" id="IPR001567">
    <property type="entry name" value="Pept_M3A_M3B_dom"/>
</dbReference>
<accession>A0A2G2VYU8</accession>
<dbReference type="EMBL" id="MLFT02000009">
    <property type="protein sequence ID" value="PHT38148.1"/>
    <property type="molecule type" value="Genomic_DNA"/>
</dbReference>
<dbReference type="GO" id="GO:0004222">
    <property type="term" value="F:metalloendopeptidase activity"/>
    <property type="evidence" value="ECO:0007669"/>
    <property type="project" value="InterPro"/>
</dbReference>
<dbReference type="InterPro" id="IPR038765">
    <property type="entry name" value="Papain-like_cys_pep_sf"/>
</dbReference>
<name>A0A2G2VYU8_CAPBA</name>
<gene>
    <name evidence="10" type="ORF">CQW23_21721</name>
</gene>